<name>A0ABU2MIP4_9ACTN</name>
<keyword evidence="4" id="KW-1185">Reference proteome</keyword>
<proteinExistence type="predicted"/>
<feature type="region of interest" description="Disordered" evidence="1">
    <location>
        <begin position="65"/>
        <end position="124"/>
    </location>
</feature>
<feature type="compositionally biased region" description="Basic and acidic residues" evidence="1">
    <location>
        <begin position="115"/>
        <end position="124"/>
    </location>
</feature>
<dbReference type="Proteomes" id="UP001183246">
    <property type="component" value="Unassembled WGS sequence"/>
</dbReference>
<gene>
    <name evidence="3" type="ORF">RM590_01815</name>
</gene>
<comment type="caution">
    <text evidence="3">The sequence shown here is derived from an EMBL/GenBank/DDBJ whole genome shotgun (WGS) entry which is preliminary data.</text>
</comment>
<feature type="transmembrane region" description="Helical" evidence="2">
    <location>
        <begin position="7"/>
        <end position="27"/>
    </location>
</feature>
<accession>A0ABU2MIP4</accession>
<keyword evidence="2" id="KW-1133">Transmembrane helix</keyword>
<evidence type="ECO:0000256" key="1">
    <source>
        <dbReference type="SAM" id="MobiDB-lite"/>
    </source>
</evidence>
<keyword evidence="2" id="KW-0472">Membrane</keyword>
<protein>
    <submittedName>
        <fullName evidence="3">Uncharacterized protein</fullName>
    </submittedName>
</protein>
<sequence length="124" mass="12425">MSHAVVRWSAVVAGSVAAFALCLWLAWEDPAGLLPTDEGDRLTVGTAFAGVVAATVGAAGGWWAARSPESGPGGGRVRQRANASGRARVTQEAGAGGDVDQRAKASGGARITQRAPERDGGDGA</sequence>
<reference evidence="4" key="1">
    <citation type="submission" date="2023-07" db="EMBL/GenBank/DDBJ databases">
        <title>30 novel species of actinomycetes from the DSMZ collection.</title>
        <authorList>
            <person name="Nouioui I."/>
        </authorList>
    </citation>
    <scope>NUCLEOTIDE SEQUENCE [LARGE SCALE GENOMIC DNA]</scope>
    <source>
        <strain evidence="4">DSM 44938</strain>
    </source>
</reference>
<dbReference type="RefSeq" id="WP_311702515.1">
    <property type="nucleotide sequence ID" value="NZ_JAVREL010000001.1"/>
</dbReference>
<organism evidence="3 4">
    <name type="scientific">Streptomyces litchfieldiae</name>
    <dbReference type="NCBI Taxonomy" id="3075543"/>
    <lineage>
        <taxon>Bacteria</taxon>
        <taxon>Bacillati</taxon>
        <taxon>Actinomycetota</taxon>
        <taxon>Actinomycetes</taxon>
        <taxon>Kitasatosporales</taxon>
        <taxon>Streptomycetaceae</taxon>
        <taxon>Streptomyces</taxon>
    </lineage>
</organism>
<evidence type="ECO:0000313" key="4">
    <source>
        <dbReference type="Proteomes" id="UP001183246"/>
    </source>
</evidence>
<evidence type="ECO:0000313" key="3">
    <source>
        <dbReference type="EMBL" id="MDT0341395.1"/>
    </source>
</evidence>
<feature type="transmembrane region" description="Helical" evidence="2">
    <location>
        <begin position="47"/>
        <end position="65"/>
    </location>
</feature>
<dbReference type="EMBL" id="JAVREL010000001">
    <property type="protein sequence ID" value="MDT0341395.1"/>
    <property type="molecule type" value="Genomic_DNA"/>
</dbReference>
<keyword evidence="2" id="KW-0812">Transmembrane</keyword>
<evidence type="ECO:0000256" key="2">
    <source>
        <dbReference type="SAM" id="Phobius"/>
    </source>
</evidence>